<dbReference type="InterPro" id="IPR018303">
    <property type="entry name" value="ATPase_P-typ_P_site"/>
</dbReference>
<dbReference type="InterPro" id="IPR044492">
    <property type="entry name" value="P_typ_ATPase_HD_dom"/>
</dbReference>
<evidence type="ECO:0000256" key="3">
    <source>
        <dbReference type="ARBA" id="ARBA00008746"/>
    </source>
</evidence>
<evidence type="ECO:0000256" key="11">
    <source>
        <dbReference type="ARBA" id="ARBA00022840"/>
    </source>
</evidence>
<evidence type="ECO:0000256" key="7">
    <source>
        <dbReference type="ARBA" id="ARBA00022519"/>
    </source>
</evidence>
<dbReference type="NCBIfam" id="TIGR01524">
    <property type="entry name" value="ATPase-IIIB_Mg"/>
    <property type="match status" value="1"/>
</dbReference>
<sequence>MEKLWNLNGDRVLELLQTSDDGLSTEEAIKRFEKYGDNIIGEKKPPSAIKIFFNQFKSWLILILLSASILSFYLGEHIDALVIIFLVLLSVTFGFLQEYKANKTIFDLKKFITNKCRVLRDHRWVLIDSRTVVPGDIVEVRIGDKIPADIRILSADSLLIDESILTGESLPVNKTDSTLTEVSENPSKLKNIVFMGSTVSSGKATGVVIATGNKTFFGKTAQILEKSEPETDFQQQIKAFSAFLFKVIIIMTVFIFISNSLLKKEILESFLFALALAVGITPEMLPAIITVTLSQGAIKMAKRKVIVKRLISVEDFGNIDTLCMDKTGTLTEGKFSLDNYQDLEGKKSEEIILFGLLCTRGLGERLQGVISDPIDRAIWQSVQSHRLKAKLATYKFIDGNEFDYERRRMSVLVKSGAESSLISKGAPESILSISTHANINGKNVRLTPEINKRIEQDLNKMEKDGFRVIAISKKDLASRTSSKNDEKDMVFMGYLLFSDPVKISVKEAIERFTNLGVSLKVLSGDSLIITKNIAFEAGLNFKNNEMISGDELEGMSQEKFSETVRRVKIFARVTPEHKYKIIKSLNYEGHIVGFLGDGVNDAPALREADVGISVDSGVDIAKDASDIILLKKDLKVLSEGIEAGRKTFGNIMKYILNTISANYGNMFTVALSSLFLKFIPLLPSQILLNNFISDVPLFAVATDNVDPDFVKKPKRWNISFIKNFMVSYGFVSSAFDLVLILPMIFFFNVSVDVFRTAWFVESSLSEMLVTFTIRTKLPFYKSRPSKWLIGLSMGSAAIVLALSFLEVNIFKFVRLPMYVWGLIIVDLVSYFIVTEIFKKKFFTKLEEK</sequence>
<dbReference type="Gene3D" id="1.20.1110.10">
    <property type="entry name" value="Calcium-transporting ATPase, transmembrane domain"/>
    <property type="match status" value="1"/>
</dbReference>
<dbReference type="Pfam" id="PF00122">
    <property type="entry name" value="E1-E2_ATPase"/>
    <property type="match status" value="1"/>
</dbReference>
<keyword evidence="10" id="KW-0547">Nucleotide-binding</keyword>
<dbReference type="InterPro" id="IPR001757">
    <property type="entry name" value="P_typ_ATPase"/>
</dbReference>
<keyword evidence="12" id="KW-0460">Magnesium</keyword>
<evidence type="ECO:0000256" key="8">
    <source>
        <dbReference type="ARBA" id="ARBA00022553"/>
    </source>
</evidence>
<dbReference type="SFLD" id="SFLDF00027">
    <property type="entry name" value="p-type_atpase"/>
    <property type="match status" value="1"/>
</dbReference>
<evidence type="ECO:0000256" key="18">
    <source>
        <dbReference type="SAM" id="Phobius"/>
    </source>
</evidence>
<evidence type="ECO:0000256" key="10">
    <source>
        <dbReference type="ARBA" id="ARBA00022741"/>
    </source>
</evidence>
<keyword evidence="7" id="KW-0997">Cell inner membrane</keyword>
<dbReference type="Gene3D" id="2.70.150.10">
    <property type="entry name" value="Calcium-transporting ATPase, cytoplasmic transduction domain A"/>
    <property type="match status" value="1"/>
</dbReference>
<feature type="transmembrane region" description="Helical" evidence="18">
    <location>
        <begin position="724"/>
        <end position="747"/>
    </location>
</feature>
<comment type="subcellular location">
    <subcellularLocation>
        <location evidence="2">Cell inner membrane</location>
        <topology evidence="2">Multi-pass membrane protein</topology>
    </subcellularLocation>
</comment>
<organism evidence="20 21">
    <name type="scientific">Candidatus Woesebacteria bacterium RIFCSPHIGHO2_01_FULL_40_22</name>
    <dbReference type="NCBI Taxonomy" id="1802499"/>
    <lineage>
        <taxon>Bacteria</taxon>
        <taxon>Candidatus Woeseibacteriota</taxon>
    </lineage>
</organism>
<evidence type="ECO:0000259" key="19">
    <source>
        <dbReference type="SMART" id="SM00831"/>
    </source>
</evidence>
<dbReference type="GO" id="GO:0016887">
    <property type="term" value="F:ATP hydrolysis activity"/>
    <property type="evidence" value="ECO:0007669"/>
    <property type="project" value="InterPro"/>
</dbReference>
<reference evidence="20 21" key="1">
    <citation type="journal article" date="2016" name="Nat. Commun.">
        <title>Thousands of microbial genomes shed light on interconnected biogeochemical processes in an aquifer system.</title>
        <authorList>
            <person name="Anantharaman K."/>
            <person name="Brown C.T."/>
            <person name="Hug L.A."/>
            <person name="Sharon I."/>
            <person name="Castelle C.J."/>
            <person name="Probst A.J."/>
            <person name="Thomas B.C."/>
            <person name="Singh A."/>
            <person name="Wilkins M.J."/>
            <person name="Karaoz U."/>
            <person name="Brodie E.L."/>
            <person name="Williams K.H."/>
            <person name="Hubbard S.S."/>
            <person name="Banfield J.F."/>
        </authorList>
    </citation>
    <scope>NUCLEOTIDE SEQUENCE [LARGE SCALE GENOMIC DNA]</scope>
</reference>
<evidence type="ECO:0000256" key="9">
    <source>
        <dbReference type="ARBA" id="ARBA00022692"/>
    </source>
</evidence>
<evidence type="ECO:0000256" key="14">
    <source>
        <dbReference type="ARBA" id="ARBA00022989"/>
    </source>
</evidence>
<dbReference type="InterPro" id="IPR006068">
    <property type="entry name" value="ATPase_P-typ_cation-transptr_C"/>
</dbReference>
<evidence type="ECO:0000256" key="12">
    <source>
        <dbReference type="ARBA" id="ARBA00022842"/>
    </source>
</evidence>
<comment type="catalytic activity">
    <reaction evidence="17">
        <text>Mg(2+)(out) + ATP + H2O = Mg(2+)(in) + ADP + phosphate + H(+)</text>
        <dbReference type="Rhea" id="RHEA:10260"/>
        <dbReference type="ChEBI" id="CHEBI:15377"/>
        <dbReference type="ChEBI" id="CHEBI:15378"/>
        <dbReference type="ChEBI" id="CHEBI:18420"/>
        <dbReference type="ChEBI" id="CHEBI:30616"/>
        <dbReference type="ChEBI" id="CHEBI:43474"/>
        <dbReference type="ChEBI" id="CHEBI:456216"/>
        <dbReference type="EC" id="7.2.2.14"/>
    </reaction>
</comment>
<dbReference type="Gene3D" id="3.40.50.1000">
    <property type="entry name" value="HAD superfamily/HAD-like"/>
    <property type="match status" value="1"/>
</dbReference>
<dbReference type="PRINTS" id="PR00120">
    <property type="entry name" value="HATPASE"/>
</dbReference>
<comment type="caution">
    <text evidence="20">The sequence shown here is derived from an EMBL/GenBank/DDBJ whole genome shotgun (WGS) entry which is preliminary data.</text>
</comment>
<dbReference type="Pfam" id="PF00689">
    <property type="entry name" value="Cation_ATPase_C"/>
    <property type="match status" value="1"/>
</dbReference>
<dbReference type="Gene3D" id="3.40.1110.10">
    <property type="entry name" value="Calcium-transporting ATPase, cytoplasmic domain N"/>
    <property type="match status" value="1"/>
</dbReference>
<dbReference type="InterPro" id="IPR023298">
    <property type="entry name" value="ATPase_P-typ_TM_dom_sf"/>
</dbReference>
<dbReference type="EC" id="7.2.2.14" evidence="4"/>
<dbReference type="SMART" id="SM00831">
    <property type="entry name" value="Cation_ATPase_N"/>
    <property type="match status" value="1"/>
</dbReference>
<feature type="transmembrane region" description="Helical" evidence="18">
    <location>
        <begin position="239"/>
        <end position="258"/>
    </location>
</feature>
<keyword evidence="8" id="KW-0597">Phosphoprotein</keyword>
<feature type="transmembrane region" description="Helical" evidence="18">
    <location>
        <begin position="785"/>
        <end position="805"/>
    </location>
</feature>
<keyword evidence="15 18" id="KW-0472">Membrane</keyword>
<evidence type="ECO:0000256" key="16">
    <source>
        <dbReference type="ARBA" id="ARBA00029806"/>
    </source>
</evidence>
<keyword evidence="14 18" id="KW-1133">Transmembrane helix</keyword>
<feature type="transmembrane region" description="Helical" evidence="18">
    <location>
        <begin position="80"/>
        <end position="96"/>
    </location>
</feature>
<keyword evidence="9 18" id="KW-0812">Transmembrane</keyword>
<dbReference type="InterPro" id="IPR008250">
    <property type="entry name" value="ATPase_P-typ_transduc_dom_A_sf"/>
</dbReference>
<keyword evidence="11" id="KW-0067">ATP-binding</keyword>
<feature type="transmembrane region" description="Helical" evidence="18">
    <location>
        <begin position="817"/>
        <end position="837"/>
    </location>
</feature>
<dbReference type="InterPro" id="IPR006415">
    <property type="entry name" value="P-type_ATPase_IIIB"/>
</dbReference>
<dbReference type="InterPro" id="IPR036412">
    <property type="entry name" value="HAD-like_sf"/>
</dbReference>
<dbReference type="PANTHER" id="PTHR42861">
    <property type="entry name" value="CALCIUM-TRANSPORTING ATPASE"/>
    <property type="match status" value="1"/>
</dbReference>
<dbReference type="SUPFAM" id="SSF81653">
    <property type="entry name" value="Calcium ATPase, transduction domain A"/>
    <property type="match status" value="1"/>
</dbReference>
<proteinExistence type="inferred from homology"/>
<evidence type="ECO:0000256" key="5">
    <source>
        <dbReference type="ARBA" id="ARBA00013555"/>
    </source>
</evidence>
<dbReference type="EMBL" id="MGGL01000004">
    <property type="protein sequence ID" value="OGM27434.1"/>
    <property type="molecule type" value="Genomic_DNA"/>
</dbReference>
<dbReference type="InterPro" id="IPR059000">
    <property type="entry name" value="ATPase_P-type_domA"/>
</dbReference>
<gene>
    <name evidence="20" type="ORF">A2628_01405</name>
</gene>
<feature type="transmembrane region" description="Helical" evidence="18">
    <location>
        <begin position="270"/>
        <end position="294"/>
    </location>
</feature>
<evidence type="ECO:0000313" key="20">
    <source>
        <dbReference type="EMBL" id="OGM27434.1"/>
    </source>
</evidence>
<feature type="transmembrane region" description="Helical" evidence="18">
    <location>
        <begin position="56"/>
        <end position="74"/>
    </location>
</feature>
<dbReference type="SUPFAM" id="SSF56784">
    <property type="entry name" value="HAD-like"/>
    <property type="match status" value="1"/>
</dbReference>
<dbReference type="SFLD" id="SFLDG00002">
    <property type="entry name" value="C1.7:_P-type_atpase_like"/>
    <property type="match status" value="1"/>
</dbReference>
<feature type="domain" description="Cation-transporting P-type ATPase N-terminal" evidence="19">
    <location>
        <begin position="3"/>
        <end position="76"/>
    </location>
</feature>
<dbReference type="PROSITE" id="PS00154">
    <property type="entry name" value="ATPASE_E1_E2"/>
    <property type="match status" value="1"/>
</dbReference>
<dbReference type="InterPro" id="IPR023299">
    <property type="entry name" value="ATPase_P-typ_cyto_dom_N"/>
</dbReference>
<dbReference type="SUPFAM" id="SSF81665">
    <property type="entry name" value="Calcium ATPase, transmembrane domain M"/>
    <property type="match status" value="1"/>
</dbReference>
<dbReference type="Proteomes" id="UP000179221">
    <property type="component" value="Unassembled WGS sequence"/>
</dbReference>
<comment type="function">
    <text evidence="1">Mediates magnesium influx to the cytosol.</text>
</comment>
<protein>
    <recommendedName>
        <fullName evidence="5">Magnesium-transporting ATPase, P-type 1</fullName>
        <ecNumber evidence="4">7.2.2.14</ecNumber>
    </recommendedName>
    <alternativeName>
        <fullName evidence="16">Mg(2+) transport ATPase, P-type 1</fullName>
    </alternativeName>
</protein>
<evidence type="ECO:0000256" key="15">
    <source>
        <dbReference type="ARBA" id="ARBA00023136"/>
    </source>
</evidence>
<dbReference type="Pfam" id="PF13246">
    <property type="entry name" value="Cation_ATPase"/>
    <property type="match status" value="1"/>
</dbReference>
<dbReference type="FunFam" id="2.70.150.10:FF:000160">
    <property type="entry name" value="Sarcoplasmic/endoplasmic reticulum calcium ATPase 1"/>
    <property type="match status" value="1"/>
</dbReference>
<evidence type="ECO:0000256" key="6">
    <source>
        <dbReference type="ARBA" id="ARBA00022475"/>
    </source>
</evidence>
<dbReference type="GO" id="GO:0005524">
    <property type="term" value="F:ATP binding"/>
    <property type="evidence" value="ECO:0007669"/>
    <property type="project" value="UniProtKB-KW"/>
</dbReference>
<dbReference type="NCBIfam" id="TIGR01494">
    <property type="entry name" value="ATPase_P-type"/>
    <property type="match status" value="3"/>
</dbReference>
<dbReference type="GO" id="GO:0015444">
    <property type="term" value="F:P-type magnesium transporter activity"/>
    <property type="evidence" value="ECO:0007669"/>
    <property type="project" value="UniProtKB-EC"/>
</dbReference>
<evidence type="ECO:0000256" key="1">
    <source>
        <dbReference type="ARBA" id="ARBA00003954"/>
    </source>
</evidence>
<evidence type="ECO:0000256" key="2">
    <source>
        <dbReference type="ARBA" id="ARBA00004429"/>
    </source>
</evidence>
<dbReference type="Pfam" id="PF00690">
    <property type="entry name" value="Cation_ATPase_N"/>
    <property type="match status" value="1"/>
</dbReference>
<dbReference type="SFLD" id="SFLDS00003">
    <property type="entry name" value="Haloacid_Dehalogenase"/>
    <property type="match status" value="1"/>
</dbReference>
<evidence type="ECO:0000313" key="21">
    <source>
        <dbReference type="Proteomes" id="UP000179221"/>
    </source>
</evidence>
<accession>A0A1F7YJB1</accession>
<name>A0A1F7YJB1_9BACT</name>
<dbReference type="PRINTS" id="PR00119">
    <property type="entry name" value="CATATPASE"/>
</dbReference>
<keyword evidence="13" id="KW-1278">Translocase</keyword>
<dbReference type="SUPFAM" id="SSF81660">
    <property type="entry name" value="Metal cation-transporting ATPase, ATP-binding domain N"/>
    <property type="match status" value="1"/>
</dbReference>
<dbReference type="AlphaFoldDB" id="A0A1F7YJB1"/>
<comment type="similarity">
    <text evidence="3">Belongs to the cation transport ATPase (P-type) (TC 3.A.3) family. Type IIIB subfamily.</text>
</comment>
<evidence type="ECO:0000256" key="13">
    <source>
        <dbReference type="ARBA" id="ARBA00022967"/>
    </source>
</evidence>
<dbReference type="InterPro" id="IPR023214">
    <property type="entry name" value="HAD_sf"/>
</dbReference>
<dbReference type="GO" id="GO:0005886">
    <property type="term" value="C:plasma membrane"/>
    <property type="evidence" value="ECO:0007669"/>
    <property type="project" value="UniProtKB-SubCell"/>
</dbReference>
<dbReference type="InterPro" id="IPR004014">
    <property type="entry name" value="ATPase_P-typ_cation-transptr_N"/>
</dbReference>
<evidence type="ECO:0000256" key="17">
    <source>
        <dbReference type="ARBA" id="ARBA00047295"/>
    </source>
</evidence>
<evidence type="ECO:0000256" key="4">
    <source>
        <dbReference type="ARBA" id="ARBA00012786"/>
    </source>
</evidence>
<keyword evidence="6" id="KW-1003">Cell membrane</keyword>